<reference evidence="1 2" key="1">
    <citation type="submission" date="2013-06" db="EMBL/GenBank/DDBJ databases">
        <authorList>
            <person name="Weinstock G."/>
            <person name="Sodergren E."/>
            <person name="Lobos E.A."/>
            <person name="Fulton L."/>
            <person name="Fulton R."/>
            <person name="Courtney L."/>
            <person name="Fronick C."/>
            <person name="O'Laughlin M."/>
            <person name="Godfrey J."/>
            <person name="Wilson R.M."/>
            <person name="Miner T."/>
            <person name="Farmer C."/>
            <person name="Delehaunty K."/>
            <person name="Cordes M."/>
            <person name="Minx P."/>
            <person name="Tomlinson C."/>
            <person name="Chen J."/>
            <person name="Wollam A."/>
            <person name="Pepin K.H."/>
            <person name="Bhonagiri V."/>
            <person name="Zhang X."/>
            <person name="Warren W."/>
            <person name="Mitreva M."/>
            <person name="Mardis E.R."/>
            <person name="Wilson R.K."/>
        </authorList>
    </citation>
    <scope>NUCLEOTIDE SEQUENCE [LARGE SCALE GENOMIC DNA]</scope>
    <source>
        <strain evidence="1 2">ATCC 29099</strain>
    </source>
</reference>
<evidence type="ECO:0008006" key="3">
    <source>
        <dbReference type="Google" id="ProtNLM"/>
    </source>
</evidence>
<dbReference type="RefSeq" id="WP_021738352.1">
    <property type="nucleotide sequence ID" value="NZ_KI271099.1"/>
</dbReference>
<evidence type="ECO:0000313" key="1">
    <source>
        <dbReference type="EMBL" id="ERK50597.1"/>
    </source>
</evidence>
<dbReference type="GeneID" id="42785864"/>
<gene>
    <name evidence="1" type="ORF">HMPREF0373_00657</name>
</gene>
<protein>
    <recommendedName>
        <fullName evidence="3">Siphovirus Gp157</fullName>
    </recommendedName>
</protein>
<accession>U2RIQ0</accession>
<sequence>MNIFGITGQYLELLQMAEDGSLDQDMINDTLEGVDWEFEEKADAYAKVMNSLDGTVAAIDKEIERLSQHKKRISNNIKGIKYNLERAMQLTGKTKFKTELFGFSIQKNPPAVVIDNEEDIPKEYYIPQDPKLDRTAIKKFLKDNEVSWAHLQQGESLRIR</sequence>
<evidence type="ECO:0000313" key="2">
    <source>
        <dbReference type="Proteomes" id="UP000016608"/>
    </source>
</evidence>
<dbReference type="PATRIC" id="fig|1256908.3.peg.604"/>
<dbReference type="HOGENOM" id="CLU_124446_1_0_9"/>
<dbReference type="EMBL" id="AWVJ01000047">
    <property type="protein sequence ID" value="ERK50597.1"/>
    <property type="molecule type" value="Genomic_DNA"/>
</dbReference>
<dbReference type="Proteomes" id="UP000016608">
    <property type="component" value="Unassembled WGS sequence"/>
</dbReference>
<organism evidence="1 2">
    <name type="scientific">Eubacterium ramulus ATCC 29099</name>
    <dbReference type="NCBI Taxonomy" id="1256908"/>
    <lineage>
        <taxon>Bacteria</taxon>
        <taxon>Bacillati</taxon>
        <taxon>Bacillota</taxon>
        <taxon>Clostridia</taxon>
        <taxon>Eubacteriales</taxon>
        <taxon>Eubacteriaceae</taxon>
        <taxon>Eubacterium</taxon>
    </lineage>
</organism>
<dbReference type="AlphaFoldDB" id="U2RIQ0"/>
<comment type="caution">
    <text evidence="1">The sequence shown here is derived from an EMBL/GenBank/DDBJ whole genome shotgun (WGS) entry which is preliminary data.</text>
</comment>
<keyword evidence="2" id="KW-1185">Reference proteome</keyword>
<proteinExistence type="predicted"/>
<dbReference type="InterPro" id="IPR008840">
    <property type="entry name" value="Sipho_Gp157"/>
</dbReference>
<dbReference type="eggNOG" id="ENOG50330BC">
    <property type="taxonomic scope" value="Bacteria"/>
</dbReference>
<name>U2RIQ0_EUBRA</name>
<dbReference type="Pfam" id="PF05565">
    <property type="entry name" value="Sipho_Gp157"/>
    <property type="match status" value="1"/>
</dbReference>